<evidence type="ECO:0000313" key="2">
    <source>
        <dbReference type="EMBL" id="KFB45707.1"/>
    </source>
</evidence>
<dbReference type="Proteomes" id="UP000030765">
    <property type="component" value="Unassembled WGS sequence"/>
</dbReference>
<reference evidence="3" key="2">
    <citation type="submission" date="2020-05" db="UniProtKB">
        <authorList>
            <consortium name="EnsemblMetazoa"/>
        </authorList>
    </citation>
    <scope>IDENTIFICATION</scope>
</reference>
<reference evidence="2 4" key="1">
    <citation type="journal article" date="2014" name="BMC Genomics">
        <title>Genome sequence of Anopheles sinensis provides insight into genetics basis of mosquito competence for malaria parasites.</title>
        <authorList>
            <person name="Zhou D."/>
            <person name="Zhang D."/>
            <person name="Ding G."/>
            <person name="Shi L."/>
            <person name="Hou Q."/>
            <person name="Ye Y."/>
            <person name="Xu Y."/>
            <person name="Zhou H."/>
            <person name="Xiong C."/>
            <person name="Li S."/>
            <person name="Yu J."/>
            <person name="Hong S."/>
            <person name="Yu X."/>
            <person name="Zou P."/>
            <person name="Chen C."/>
            <person name="Chang X."/>
            <person name="Wang W."/>
            <person name="Lv Y."/>
            <person name="Sun Y."/>
            <person name="Ma L."/>
            <person name="Shen B."/>
            <person name="Zhu C."/>
        </authorList>
    </citation>
    <scope>NUCLEOTIDE SEQUENCE [LARGE SCALE GENOMIC DNA]</scope>
</reference>
<name>A0A084W663_ANOSI</name>
<gene>
    <name evidence="2" type="ORF">ZHAS_00013655</name>
</gene>
<keyword evidence="4" id="KW-1185">Reference proteome</keyword>
<accession>A0A084W663</accession>
<evidence type="ECO:0000313" key="3">
    <source>
        <dbReference type="EnsemblMetazoa" id="ASIC013655-PA"/>
    </source>
</evidence>
<proteinExistence type="predicted"/>
<dbReference type="AlphaFoldDB" id="A0A084W663"/>
<dbReference type="VEuPathDB" id="VectorBase:ASIC013655"/>
<dbReference type="EMBL" id="ATLV01020735">
    <property type="status" value="NOT_ANNOTATED_CDS"/>
    <property type="molecule type" value="Genomic_DNA"/>
</dbReference>
<evidence type="ECO:0000256" key="1">
    <source>
        <dbReference type="SAM" id="MobiDB-lite"/>
    </source>
</evidence>
<sequence>MYSAPKRASTTLDGTPRRNLSRVSSAGAKISPFSYSFGTRPTEIPCGVLNAACGLLGSGPCYGSRAKDTTDWHPNSSPKCCPPIQHSLSFEEEVEEVVFHRR</sequence>
<dbReference type="EnsemblMetazoa" id="ASIC013655-RA">
    <property type="protein sequence ID" value="ASIC013655-PA"/>
    <property type="gene ID" value="ASIC013655"/>
</dbReference>
<organism evidence="2">
    <name type="scientific">Anopheles sinensis</name>
    <name type="common">Mosquito</name>
    <dbReference type="NCBI Taxonomy" id="74873"/>
    <lineage>
        <taxon>Eukaryota</taxon>
        <taxon>Metazoa</taxon>
        <taxon>Ecdysozoa</taxon>
        <taxon>Arthropoda</taxon>
        <taxon>Hexapoda</taxon>
        <taxon>Insecta</taxon>
        <taxon>Pterygota</taxon>
        <taxon>Neoptera</taxon>
        <taxon>Endopterygota</taxon>
        <taxon>Diptera</taxon>
        <taxon>Nematocera</taxon>
        <taxon>Culicoidea</taxon>
        <taxon>Culicidae</taxon>
        <taxon>Anophelinae</taxon>
        <taxon>Anopheles</taxon>
    </lineage>
</organism>
<evidence type="ECO:0000313" key="4">
    <source>
        <dbReference type="Proteomes" id="UP000030765"/>
    </source>
</evidence>
<feature type="region of interest" description="Disordered" evidence="1">
    <location>
        <begin position="1"/>
        <end position="23"/>
    </location>
</feature>
<dbReference type="EMBL" id="KE525306">
    <property type="protein sequence ID" value="KFB45707.1"/>
    <property type="molecule type" value="Genomic_DNA"/>
</dbReference>
<protein>
    <submittedName>
        <fullName evidence="2 3">Uncharacterized protein</fullName>
    </submittedName>
</protein>